<dbReference type="Proteomes" id="UP000284202">
    <property type="component" value="Unassembled WGS sequence"/>
</dbReference>
<accession>A0A418T1R1</accession>
<evidence type="ECO:0000256" key="1">
    <source>
        <dbReference type="SAM" id="MobiDB-lite"/>
    </source>
</evidence>
<reference evidence="3" key="1">
    <citation type="submission" date="2018-09" db="EMBL/GenBank/DDBJ databases">
        <title>Acidovorax cavernicola nov. sp. isolated from Gruta de las Maravillas (Aracena, Spain).</title>
        <authorList>
            <person name="Jurado V."/>
            <person name="Gutierrez-Patricio S."/>
            <person name="Gonzalez-Pimentel J.L."/>
            <person name="Miller A.Z."/>
            <person name="Laiz L."/>
            <person name="Saiz-Jimenez C."/>
        </authorList>
    </citation>
    <scope>NUCLEOTIDE SEQUENCE [LARGE SCALE GENOMIC DNA]</scope>
    <source>
        <strain evidence="3">1011MAR3C25</strain>
    </source>
</reference>
<dbReference type="AlphaFoldDB" id="A0A418T1R1"/>
<evidence type="ECO:0000313" key="3">
    <source>
        <dbReference type="Proteomes" id="UP000284202"/>
    </source>
</evidence>
<dbReference type="EMBL" id="QZCG01000003">
    <property type="protein sequence ID" value="RJE87139.1"/>
    <property type="molecule type" value="Genomic_DNA"/>
</dbReference>
<sequence length="141" mass="16404">MTIPVWPNELDRFERSGWQVQAQDGRQKRSNDAGPPSYRRRFSSIAKGVSLSIVLTRNEKEIFDRFYEQDCAHGAREFWMPDPTTHGWQLLTHEEEGMLVENGVPLLIAERWLCTWGDTPPSESIVGQVRFRKSFNVWVLP</sequence>
<comment type="caution">
    <text evidence="2">The sequence shown here is derived from an EMBL/GenBank/DDBJ whole genome shotgun (WGS) entry which is preliminary data.</text>
</comment>
<gene>
    <name evidence="2" type="ORF">D3P04_05155</name>
</gene>
<organism evidence="2 3">
    <name type="scientific">Paracoccus onubensis</name>
    <dbReference type="NCBI Taxonomy" id="1675788"/>
    <lineage>
        <taxon>Bacteria</taxon>
        <taxon>Pseudomonadati</taxon>
        <taxon>Pseudomonadota</taxon>
        <taxon>Alphaproteobacteria</taxon>
        <taxon>Rhodobacterales</taxon>
        <taxon>Paracoccaceae</taxon>
        <taxon>Paracoccus</taxon>
    </lineage>
</organism>
<protein>
    <submittedName>
        <fullName evidence="2">Uncharacterized protein</fullName>
    </submittedName>
</protein>
<proteinExistence type="predicted"/>
<name>A0A418T1R1_9RHOB</name>
<evidence type="ECO:0000313" key="2">
    <source>
        <dbReference type="EMBL" id="RJE87139.1"/>
    </source>
</evidence>
<dbReference type="RefSeq" id="WP_119746631.1">
    <property type="nucleotide sequence ID" value="NZ_QZCG01000003.1"/>
</dbReference>
<keyword evidence="3" id="KW-1185">Reference proteome</keyword>
<dbReference type="OrthoDB" id="7858450at2"/>
<feature type="region of interest" description="Disordered" evidence="1">
    <location>
        <begin position="20"/>
        <end position="39"/>
    </location>
</feature>